<evidence type="ECO:0000313" key="2">
    <source>
        <dbReference type="Proteomes" id="UP001153334"/>
    </source>
</evidence>
<organism evidence="1 2">
    <name type="scientific">Nemania bipapillata</name>
    <dbReference type="NCBI Taxonomy" id="110536"/>
    <lineage>
        <taxon>Eukaryota</taxon>
        <taxon>Fungi</taxon>
        <taxon>Dikarya</taxon>
        <taxon>Ascomycota</taxon>
        <taxon>Pezizomycotina</taxon>
        <taxon>Sordariomycetes</taxon>
        <taxon>Xylariomycetidae</taxon>
        <taxon>Xylariales</taxon>
        <taxon>Xylariaceae</taxon>
        <taxon>Nemania</taxon>
    </lineage>
</organism>
<reference evidence="1" key="1">
    <citation type="submission" date="2022-11" db="EMBL/GenBank/DDBJ databases">
        <title>Genome Sequence of Nemania bipapillata.</title>
        <authorList>
            <person name="Buettner E."/>
        </authorList>
    </citation>
    <scope>NUCLEOTIDE SEQUENCE</scope>
    <source>
        <strain evidence="1">CP14</strain>
    </source>
</reference>
<protein>
    <submittedName>
        <fullName evidence="1">Uncharacterized protein</fullName>
    </submittedName>
</protein>
<dbReference type="EMBL" id="JAPESX010000457">
    <property type="protein sequence ID" value="KAJ8121210.1"/>
    <property type="molecule type" value="Genomic_DNA"/>
</dbReference>
<dbReference type="Proteomes" id="UP001153334">
    <property type="component" value="Unassembled WGS sequence"/>
</dbReference>
<evidence type="ECO:0000313" key="1">
    <source>
        <dbReference type="EMBL" id="KAJ8121210.1"/>
    </source>
</evidence>
<sequence>MSNYPPPNPGPGRGSYGMMPSQYQNPPQGYPTTTSMMPQASVAASHPQPIAPAPAAARPPVLRPMPAGGVIPQSGMSSPYAGSPMMGHQPSLLQDTEQPTHVVGSQGRRGILPSAPGRPAAPTGTGASKNTVIPQKDADGKFPCPHCTKTYLHAKHLKRHLLRHTGDRPYMCVLCRDTFSRSDILKRHFQKCSIRRGNPTGASHLSHPQAHVKKQQQNAQKANEGDLSHMNGMASMPGDGVVHPFGMVQIQDGMGNMANDQNQLSRSSSMSRMDDAANRDRRNMPGGYNGEVSNSISSNINPQLANFNMPPNQNGMPMYGASGSNQQSGLDWSQMFQQPGAQPTHTYNTTFPSPNIGQNQTAIKTEPNLPSERSNGTPGAPSTDALVREVTTFLNLALERDCHLVESQAPFKIENGKDKVGLEKLQALILMSSLLIWNGTPIQRETARRVFPVVASIARCSDLLQIQNDSNLHSYFHQPDLDLQKLNSQPFDWAAWVEQEKRIRLMHMVYLLDVARGLYFNLDPQFDAFEICLPLPADDAAWEAQSGDECAGALNLFGSDAVKKANPDGSQRSKQPELHLVLQAMLDGSVQIQPGTTNLWGKFILIHAILAQIRRVYIQGSLTQLSSSTTLLSQNDWIVIGESNASSDNHSSDNSGRSTPVSEALPMPRQLFRNFTAALNKWKSYWDMDMAIQFPPSVSNPRRHGFSRDGPHFFWLARLFLQNPHLNTVQSTPDQRLSQIIQLLKRATEWVETDSASRGEEFGSVGEINPDYAVSNLTLDMTQFFKPLPSVVESSTAPCVKTEL</sequence>
<gene>
    <name evidence="1" type="ORF">ONZ43_g2281</name>
</gene>
<comment type="caution">
    <text evidence="1">The sequence shown here is derived from an EMBL/GenBank/DDBJ whole genome shotgun (WGS) entry which is preliminary data.</text>
</comment>
<name>A0ACC2J1A3_9PEZI</name>
<proteinExistence type="predicted"/>
<keyword evidence="2" id="KW-1185">Reference proteome</keyword>
<accession>A0ACC2J1A3</accession>